<evidence type="ECO:0000259" key="5">
    <source>
        <dbReference type="PROSITE" id="PS50966"/>
    </source>
</evidence>
<reference evidence="6 7" key="1">
    <citation type="submission" date="2024-04" db="EMBL/GenBank/DDBJ databases">
        <authorList>
            <person name="Fracassetti M."/>
        </authorList>
    </citation>
    <scope>NUCLEOTIDE SEQUENCE [LARGE SCALE GENOMIC DNA]</scope>
</reference>
<dbReference type="PROSITE" id="PS50966">
    <property type="entry name" value="ZF_SWIM"/>
    <property type="match status" value="1"/>
</dbReference>
<dbReference type="InterPro" id="IPR007527">
    <property type="entry name" value="Znf_SWIM"/>
</dbReference>
<name>A0AAV2D8P6_9ROSI</name>
<dbReference type="Pfam" id="PF03101">
    <property type="entry name" value="FAR1"/>
    <property type="match status" value="1"/>
</dbReference>
<keyword evidence="2 4" id="KW-0863">Zinc-finger</keyword>
<accession>A0AAV2D8P6</accession>
<evidence type="ECO:0000256" key="1">
    <source>
        <dbReference type="ARBA" id="ARBA00022723"/>
    </source>
</evidence>
<dbReference type="InterPro" id="IPR006564">
    <property type="entry name" value="Znf_PMZ"/>
</dbReference>
<evidence type="ECO:0000256" key="4">
    <source>
        <dbReference type="PROSITE-ProRule" id="PRU00325"/>
    </source>
</evidence>
<dbReference type="PANTHER" id="PTHR47718">
    <property type="entry name" value="OS01G0519700 PROTEIN"/>
    <property type="match status" value="1"/>
</dbReference>
<keyword evidence="7" id="KW-1185">Reference proteome</keyword>
<dbReference type="AlphaFoldDB" id="A0AAV2D8P6"/>
<dbReference type="SMART" id="SM00575">
    <property type="entry name" value="ZnF_PMZ"/>
    <property type="match status" value="1"/>
</dbReference>
<dbReference type="PANTHER" id="PTHR47718:SF8">
    <property type="entry name" value="PROTEIN FAR1-RELATED SEQUENCE"/>
    <property type="match status" value="1"/>
</dbReference>
<evidence type="ECO:0000313" key="7">
    <source>
        <dbReference type="Proteomes" id="UP001497516"/>
    </source>
</evidence>
<dbReference type="InterPro" id="IPR018289">
    <property type="entry name" value="MULE_transposase_dom"/>
</dbReference>
<feature type="domain" description="SWIM-type" evidence="5">
    <location>
        <begin position="490"/>
        <end position="537"/>
    </location>
</feature>
<evidence type="ECO:0000313" key="6">
    <source>
        <dbReference type="EMBL" id="CAL1370127.1"/>
    </source>
</evidence>
<evidence type="ECO:0000256" key="2">
    <source>
        <dbReference type="ARBA" id="ARBA00022771"/>
    </source>
</evidence>
<proteinExistence type="predicted"/>
<organism evidence="6 7">
    <name type="scientific">Linum trigynum</name>
    <dbReference type="NCBI Taxonomy" id="586398"/>
    <lineage>
        <taxon>Eukaryota</taxon>
        <taxon>Viridiplantae</taxon>
        <taxon>Streptophyta</taxon>
        <taxon>Embryophyta</taxon>
        <taxon>Tracheophyta</taxon>
        <taxon>Spermatophyta</taxon>
        <taxon>Magnoliopsida</taxon>
        <taxon>eudicotyledons</taxon>
        <taxon>Gunneridae</taxon>
        <taxon>Pentapetalae</taxon>
        <taxon>rosids</taxon>
        <taxon>fabids</taxon>
        <taxon>Malpighiales</taxon>
        <taxon>Linaceae</taxon>
        <taxon>Linum</taxon>
    </lineage>
</organism>
<dbReference type="Pfam" id="PF04434">
    <property type="entry name" value="SWIM"/>
    <property type="match status" value="1"/>
</dbReference>
<keyword evidence="1" id="KW-0479">Metal-binding</keyword>
<dbReference type="Proteomes" id="UP001497516">
    <property type="component" value="Chromosome 2"/>
</dbReference>
<dbReference type="InterPro" id="IPR004330">
    <property type="entry name" value="FAR1_DNA_bnd_dom"/>
</dbReference>
<sequence>MKFDGDDNAYEFYKSYAHSVGFSVKKHQIKRTKEGQVKRRTYSCSKQGKKGFDKRREHVAFERPILRVGCLARMTCQLKNDGMLEIVSFEENHNHDLAPTPMKHMLRSNRKISYAQKAIADDAEKAGLSIKKTIDLLAVQNGGREHNGFLDKDYQNYIGTKRKATMIKGDGQAIMDYFRKAQAEDPSFFYLVQLDDDDDLIMNMFWADGRSIIDYKYFGDVVCFDTTYRTNEYGRPFAPFVGVNHLKQTVIFGAALLYDETITSFKWLFEAFLTAMAGNQPKTILTDQSAAMAKAIEEVFTESHHRLCIWHIYQNAAKHLSHVFNASDQFAKDFSACVYDYEDEEEWYKGWDDMLTKYNLRNNEWLDGIFSMREKWAMVYGRHMFTADMMSTQRSESINSVLKKYLKPKHNMTYFFDHYARLVEDRRYQELLAEFKMRDTIPVLQANVEMLRQASKVYTPKVFKMFQEEFVKVLDYTIDEINKNEVRVEYKVRYAGRGTEHFVQFESSSQAVDCSCKKFEFMGILCTHALKVLDKKNIKQIPRRYILKRWTKDAKDGDLRSSVRVQGSSEKLIGKRYCNLHYNFREISTLAAENDAMYEHASEVFSNLLKDLQGMRKCSDVGTSPEELCSNHEEDHRVVAGVKTKATVGRPKGRIKGALERRKSHKVQSKPQVHFDLSFLL</sequence>
<evidence type="ECO:0000256" key="3">
    <source>
        <dbReference type="ARBA" id="ARBA00022833"/>
    </source>
</evidence>
<dbReference type="EMBL" id="OZ034815">
    <property type="protein sequence ID" value="CAL1370127.1"/>
    <property type="molecule type" value="Genomic_DNA"/>
</dbReference>
<dbReference type="GO" id="GO:0008270">
    <property type="term" value="F:zinc ion binding"/>
    <property type="evidence" value="ECO:0007669"/>
    <property type="project" value="UniProtKB-KW"/>
</dbReference>
<protein>
    <recommendedName>
        <fullName evidence="5">SWIM-type domain-containing protein</fullName>
    </recommendedName>
</protein>
<gene>
    <name evidence="6" type="ORF">LTRI10_LOCUS12374</name>
</gene>
<keyword evidence="3" id="KW-0862">Zinc</keyword>
<dbReference type="Pfam" id="PF10551">
    <property type="entry name" value="MULE"/>
    <property type="match status" value="1"/>
</dbReference>